<sequence length="113" mass="13126">MKKTEIKEAGVITQIKRYDDDSDYEYQLLLDVRERRNDDLAPEKKHVATKGERKRKLKLKLKPPKEKAPVRIFREGFCSGGGNGGLEKVKITRIAVLRLRMILVRCLSMKQKD</sequence>
<evidence type="ECO:0000313" key="1">
    <source>
        <dbReference type="EnsemblPlants" id="Kaladp0630s0025.1.v1.1"/>
    </source>
</evidence>
<evidence type="ECO:0000313" key="2">
    <source>
        <dbReference type="Proteomes" id="UP000594263"/>
    </source>
</evidence>
<dbReference type="Gramene" id="Kaladp0630s0025.1.v1.1">
    <property type="protein sequence ID" value="Kaladp0630s0025.1.v1.1"/>
    <property type="gene ID" value="Kaladp0630s0025.v1.1"/>
</dbReference>
<organism evidence="1 2">
    <name type="scientific">Kalanchoe fedtschenkoi</name>
    <name type="common">Lavender scallops</name>
    <name type="synonym">South American air plant</name>
    <dbReference type="NCBI Taxonomy" id="63787"/>
    <lineage>
        <taxon>Eukaryota</taxon>
        <taxon>Viridiplantae</taxon>
        <taxon>Streptophyta</taxon>
        <taxon>Embryophyta</taxon>
        <taxon>Tracheophyta</taxon>
        <taxon>Spermatophyta</taxon>
        <taxon>Magnoliopsida</taxon>
        <taxon>eudicotyledons</taxon>
        <taxon>Gunneridae</taxon>
        <taxon>Pentapetalae</taxon>
        <taxon>Saxifragales</taxon>
        <taxon>Crassulaceae</taxon>
        <taxon>Kalanchoe</taxon>
    </lineage>
</organism>
<proteinExistence type="predicted"/>
<dbReference type="AlphaFoldDB" id="A0A7N0VCX1"/>
<protein>
    <submittedName>
        <fullName evidence="1">Uncharacterized protein</fullName>
    </submittedName>
</protein>
<name>A0A7N0VCX1_KALFE</name>
<accession>A0A7N0VCX1</accession>
<dbReference type="Proteomes" id="UP000594263">
    <property type="component" value="Unplaced"/>
</dbReference>
<dbReference type="EnsemblPlants" id="Kaladp0630s0025.1.v1.1">
    <property type="protein sequence ID" value="Kaladp0630s0025.1.v1.1"/>
    <property type="gene ID" value="Kaladp0630s0025.v1.1"/>
</dbReference>
<reference evidence="1" key="1">
    <citation type="submission" date="2021-01" db="UniProtKB">
        <authorList>
            <consortium name="EnsemblPlants"/>
        </authorList>
    </citation>
    <scope>IDENTIFICATION</scope>
</reference>
<keyword evidence="2" id="KW-1185">Reference proteome</keyword>